<feature type="binding site" evidence="9">
    <location>
        <position position="79"/>
    </location>
    <ligand>
        <name>substrate</name>
    </ligand>
</feature>
<comment type="catalytic activity">
    <reaction evidence="8 9">
        <text>(R)-4'-phosphopantetheine + ATP + H(+) = 3'-dephospho-CoA + diphosphate</text>
        <dbReference type="Rhea" id="RHEA:19801"/>
        <dbReference type="ChEBI" id="CHEBI:15378"/>
        <dbReference type="ChEBI" id="CHEBI:30616"/>
        <dbReference type="ChEBI" id="CHEBI:33019"/>
        <dbReference type="ChEBI" id="CHEBI:57328"/>
        <dbReference type="ChEBI" id="CHEBI:61723"/>
        <dbReference type="EC" id="2.7.7.3"/>
    </reaction>
</comment>
<feature type="binding site" evidence="9">
    <location>
        <position position="104"/>
    </location>
    <ligand>
        <name>ATP</name>
        <dbReference type="ChEBI" id="CHEBI:30616"/>
    </ligand>
</feature>
<dbReference type="PRINTS" id="PR01020">
    <property type="entry name" value="LPSBIOSNTHSS"/>
</dbReference>
<evidence type="ECO:0000259" key="10">
    <source>
        <dbReference type="Pfam" id="PF01467"/>
    </source>
</evidence>
<dbReference type="HAMAP" id="MF_00151">
    <property type="entry name" value="PPAT_bact"/>
    <property type="match status" value="1"/>
</dbReference>
<keyword evidence="7 9" id="KW-0173">Coenzyme A biosynthesis</keyword>
<comment type="subunit">
    <text evidence="9">Homohexamer.</text>
</comment>
<evidence type="ECO:0000313" key="12">
    <source>
        <dbReference type="Proteomes" id="UP000188912"/>
    </source>
</evidence>
<feature type="binding site" evidence="9">
    <location>
        <position position="10"/>
    </location>
    <ligand>
        <name>substrate</name>
    </ligand>
</feature>
<proteinExistence type="inferred from homology"/>
<keyword evidence="1 9" id="KW-0963">Cytoplasm</keyword>
<keyword evidence="12" id="KW-1185">Reference proteome</keyword>
<evidence type="ECO:0000256" key="3">
    <source>
        <dbReference type="ARBA" id="ARBA00022695"/>
    </source>
</evidence>
<dbReference type="NCBIfam" id="TIGR01510">
    <property type="entry name" value="coaD_prev_kdtB"/>
    <property type="match status" value="1"/>
</dbReference>
<evidence type="ECO:0000256" key="4">
    <source>
        <dbReference type="ARBA" id="ARBA00022741"/>
    </source>
</evidence>
<comment type="cofactor">
    <cofactor evidence="9">
        <name>Mg(2+)</name>
        <dbReference type="ChEBI" id="CHEBI:18420"/>
    </cofactor>
</comment>
<dbReference type="InterPro" id="IPR014729">
    <property type="entry name" value="Rossmann-like_a/b/a_fold"/>
</dbReference>
<dbReference type="PANTHER" id="PTHR21342">
    <property type="entry name" value="PHOSPHOPANTETHEINE ADENYLYLTRANSFERASE"/>
    <property type="match status" value="1"/>
</dbReference>
<feature type="binding site" evidence="9">
    <location>
        <position position="18"/>
    </location>
    <ligand>
        <name>ATP</name>
        <dbReference type="ChEBI" id="CHEBI:30616"/>
    </ligand>
</feature>
<keyword evidence="2 9" id="KW-0808">Transferase</keyword>
<dbReference type="EMBL" id="CP017315">
    <property type="protein sequence ID" value="AQS41549.1"/>
    <property type="molecule type" value="Genomic_DNA"/>
</dbReference>
<dbReference type="AlphaFoldDB" id="A0A1U9JUK7"/>
<gene>
    <name evidence="9 11" type="primary">coaD</name>
    <name evidence="11" type="ORF">BHV28_08500</name>
</gene>
<dbReference type="KEGG" id="thd:BHV28_08500"/>
<feature type="domain" description="Cytidyltransferase-like" evidence="10">
    <location>
        <begin position="6"/>
        <end position="139"/>
    </location>
</feature>
<reference evidence="11 12" key="1">
    <citation type="journal article" date="2010" name="Science">
        <title>Genomic comparison of the ants Camponotus floridanus and Harpegnathos saltator.</title>
        <authorList>
            <person name="Bonasio R."/>
            <person name="Zhang G."/>
            <person name="Ye C."/>
            <person name="Mutti N.S."/>
            <person name="Fang X."/>
            <person name="Qin N."/>
            <person name="Donahue G."/>
            <person name="Yang P."/>
            <person name="Li Q."/>
            <person name="Li C."/>
            <person name="Zhang P."/>
            <person name="Huang Z."/>
            <person name="Berger S.L."/>
            <person name="Reinberg D."/>
            <person name="Wang J."/>
            <person name="Liebig J."/>
        </authorList>
    </citation>
    <scope>NUCLEOTIDE SEQUENCE [LARGE SCALE GENOMIC DNA]</scope>
    <source>
        <strain evidence="11 12">Hsal</strain>
    </source>
</reference>
<dbReference type="CDD" id="cd02163">
    <property type="entry name" value="PPAT"/>
    <property type="match status" value="1"/>
</dbReference>
<comment type="pathway">
    <text evidence="9">Cofactor biosynthesis; coenzyme A biosynthesis; CoA from (R)-pantothenate: step 4/5.</text>
</comment>
<dbReference type="Proteomes" id="UP000188912">
    <property type="component" value="Chromosome"/>
</dbReference>
<dbReference type="Pfam" id="PF01467">
    <property type="entry name" value="CTP_transf_like"/>
    <property type="match status" value="1"/>
</dbReference>
<feature type="binding site" evidence="9">
    <location>
        <begin position="10"/>
        <end position="11"/>
    </location>
    <ligand>
        <name>ATP</name>
        <dbReference type="ChEBI" id="CHEBI:30616"/>
    </ligand>
</feature>
<keyword evidence="4 9" id="KW-0547">Nucleotide-binding</keyword>
<keyword evidence="5 9" id="KW-0067">ATP-binding</keyword>
<dbReference type="SUPFAM" id="SSF52374">
    <property type="entry name" value="Nucleotidylyl transferase"/>
    <property type="match status" value="1"/>
</dbReference>
<dbReference type="Gene3D" id="3.40.50.620">
    <property type="entry name" value="HUPs"/>
    <property type="match status" value="1"/>
</dbReference>
<dbReference type="GO" id="GO:0004595">
    <property type="term" value="F:pantetheine-phosphate adenylyltransferase activity"/>
    <property type="evidence" value="ECO:0007669"/>
    <property type="project" value="UniProtKB-UniRule"/>
</dbReference>
<comment type="function">
    <text evidence="9">Reversibly transfers an adenylyl group from ATP to 4'-phosphopantetheine, yielding dephospho-CoA (dPCoA) and pyrophosphate.</text>
</comment>
<reference evidence="11 12" key="2">
    <citation type="journal article" date="2016" name="Sci. Rep.">
        <title>The genome of Rhizobiales bacteria in predatory ants reveals urease gene functions but no genes for nitrogen fixation.</title>
        <authorList>
            <person name="Neuvonen M.M."/>
            <person name="Tamarit D."/>
            <person name="Naslund K."/>
            <person name="Liebig J."/>
            <person name="Feldhaar H."/>
            <person name="Moran N.A."/>
            <person name="Guy L."/>
            <person name="Andersson S.G."/>
        </authorList>
    </citation>
    <scope>NUCLEOTIDE SEQUENCE [LARGE SCALE GENOMIC DNA]</scope>
    <source>
        <strain evidence="11 12">Hsal</strain>
    </source>
</reference>
<evidence type="ECO:0000256" key="9">
    <source>
        <dbReference type="HAMAP-Rule" id="MF_00151"/>
    </source>
</evidence>
<dbReference type="STRING" id="1902579.BHV28_08500"/>
<dbReference type="InterPro" id="IPR001980">
    <property type="entry name" value="PPAT"/>
</dbReference>
<dbReference type="NCBIfam" id="TIGR00125">
    <property type="entry name" value="cyt_tran_rel"/>
    <property type="match status" value="1"/>
</dbReference>
<evidence type="ECO:0000256" key="1">
    <source>
        <dbReference type="ARBA" id="ARBA00022490"/>
    </source>
</evidence>
<evidence type="ECO:0000313" key="11">
    <source>
        <dbReference type="EMBL" id="AQS41549.1"/>
    </source>
</evidence>
<evidence type="ECO:0000256" key="5">
    <source>
        <dbReference type="ARBA" id="ARBA00022840"/>
    </source>
</evidence>
<keyword evidence="6 9" id="KW-0460">Magnesium</keyword>
<dbReference type="GO" id="GO:0005524">
    <property type="term" value="F:ATP binding"/>
    <property type="evidence" value="ECO:0007669"/>
    <property type="project" value="UniProtKB-KW"/>
</dbReference>
<evidence type="ECO:0000256" key="2">
    <source>
        <dbReference type="ARBA" id="ARBA00022679"/>
    </source>
</evidence>
<feature type="binding site" evidence="9">
    <location>
        <position position="42"/>
    </location>
    <ligand>
        <name>substrate</name>
    </ligand>
</feature>
<evidence type="ECO:0000256" key="8">
    <source>
        <dbReference type="ARBA" id="ARBA00029346"/>
    </source>
</evidence>
<dbReference type="PANTHER" id="PTHR21342:SF1">
    <property type="entry name" value="PHOSPHOPANTETHEINE ADENYLYLTRANSFERASE"/>
    <property type="match status" value="1"/>
</dbReference>
<sequence length="165" mass="17655">MTQTALYAGSFDPITNGHMDVLKAGLGLAEKIIVAIGAHSSKKPLLSFAEREELIRAVVKAQLPKVAKRIEVIAFDGLLVDTARKAGASIIIRGLRNSTDFDYEMQMADMNAALARDIQTVFVPAGSAVRSITATLVRQIAAIGGDISPFVPALVAQVLERKLRV</sequence>
<accession>A0A1U9JUK7</accession>
<feature type="binding site" evidence="9">
    <location>
        <position position="93"/>
    </location>
    <ligand>
        <name>substrate</name>
    </ligand>
</feature>
<evidence type="ECO:0000256" key="6">
    <source>
        <dbReference type="ARBA" id="ARBA00022842"/>
    </source>
</evidence>
<protein>
    <recommendedName>
        <fullName evidence="9">Phosphopantetheine adenylyltransferase</fullName>
        <ecNumber evidence="9">2.7.7.3</ecNumber>
    </recommendedName>
    <alternativeName>
        <fullName evidence="9">Dephospho-CoA pyrophosphorylase</fullName>
    </alternativeName>
    <alternativeName>
        <fullName evidence="9">Pantetheine-phosphate adenylyltransferase</fullName>
        <shortName evidence="9">PPAT</shortName>
    </alternativeName>
</protein>
<dbReference type="GO" id="GO:0015937">
    <property type="term" value="P:coenzyme A biosynthetic process"/>
    <property type="evidence" value="ECO:0007669"/>
    <property type="project" value="UniProtKB-UniRule"/>
</dbReference>
<comment type="similarity">
    <text evidence="9">Belongs to the bacterial CoaD family.</text>
</comment>
<evidence type="ECO:0000256" key="7">
    <source>
        <dbReference type="ARBA" id="ARBA00022993"/>
    </source>
</evidence>
<feature type="binding site" evidence="9">
    <location>
        <begin position="94"/>
        <end position="96"/>
    </location>
    <ligand>
        <name>ATP</name>
        <dbReference type="ChEBI" id="CHEBI:30616"/>
    </ligand>
</feature>
<dbReference type="GO" id="GO:0005737">
    <property type="term" value="C:cytoplasm"/>
    <property type="evidence" value="ECO:0007669"/>
    <property type="project" value="UniProtKB-SubCell"/>
</dbReference>
<keyword evidence="3 9" id="KW-0548">Nucleotidyltransferase</keyword>
<comment type="subcellular location">
    <subcellularLocation>
        <location evidence="9">Cytoplasm</location>
    </subcellularLocation>
</comment>
<name>A0A1U9JUK7_9HYPH</name>
<feature type="site" description="Transition state stabilizer" evidence="9">
    <location>
        <position position="18"/>
    </location>
</feature>
<dbReference type="InterPro" id="IPR004821">
    <property type="entry name" value="Cyt_trans-like"/>
</dbReference>
<organism evidence="11 12">
    <name type="scientific">Candidatus Tokpelaia hoelldobleri</name>
    <dbReference type="NCBI Taxonomy" id="1902579"/>
    <lineage>
        <taxon>Bacteria</taxon>
        <taxon>Pseudomonadati</taxon>
        <taxon>Pseudomonadota</taxon>
        <taxon>Alphaproteobacteria</taxon>
        <taxon>Hyphomicrobiales</taxon>
        <taxon>Candidatus Tokpelaia</taxon>
    </lineage>
</organism>
<dbReference type="EC" id="2.7.7.3" evidence="9"/>
<feature type="binding site" evidence="9">
    <location>
        <begin position="129"/>
        <end position="135"/>
    </location>
    <ligand>
        <name>ATP</name>
        <dbReference type="ChEBI" id="CHEBI:30616"/>
    </ligand>
</feature>
<dbReference type="UniPathway" id="UPA00241">
    <property type="reaction ID" value="UER00355"/>
</dbReference>